<evidence type="ECO:0000313" key="1">
    <source>
        <dbReference type="EMBL" id="KAH7938821.1"/>
    </source>
</evidence>
<accession>A0A9D4PFC1</accession>
<proteinExistence type="predicted"/>
<dbReference type="AlphaFoldDB" id="A0A9D4PFC1"/>
<evidence type="ECO:0000313" key="2">
    <source>
        <dbReference type="Proteomes" id="UP000821837"/>
    </source>
</evidence>
<organism evidence="1 2">
    <name type="scientific">Rhipicephalus sanguineus</name>
    <name type="common">Brown dog tick</name>
    <name type="synonym">Ixodes sanguineus</name>
    <dbReference type="NCBI Taxonomy" id="34632"/>
    <lineage>
        <taxon>Eukaryota</taxon>
        <taxon>Metazoa</taxon>
        <taxon>Ecdysozoa</taxon>
        <taxon>Arthropoda</taxon>
        <taxon>Chelicerata</taxon>
        <taxon>Arachnida</taxon>
        <taxon>Acari</taxon>
        <taxon>Parasitiformes</taxon>
        <taxon>Ixodida</taxon>
        <taxon>Ixodoidea</taxon>
        <taxon>Ixodidae</taxon>
        <taxon>Rhipicephalinae</taxon>
        <taxon>Rhipicephalus</taxon>
        <taxon>Rhipicephalus</taxon>
    </lineage>
</organism>
<sequence length="212" mass="23792">MTSVDVAFSDIESWMYRHAAAAFRHATSYIPGAKAATSHWSCVFVYPGNPDVQCVQGVRTQDGRLVCSSRWMPEADYNNAGIHEMAKVQVFFSDLESWVYRSAEAAIRRMGSHIPVHEMAKVQVFFSDLESWVYRSAEAAIRRMGSHIPGATAATSHWACALIFQESSTVQIVEAIRTTDGRLVCVSSWLQQDEYVNSDNIKNLTCIPLQRH</sequence>
<reference evidence="1" key="2">
    <citation type="submission" date="2021-09" db="EMBL/GenBank/DDBJ databases">
        <authorList>
            <person name="Jia N."/>
            <person name="Wang J."/>
            <person name="Shi W."/>
            <person name="Du L."/>
            <person name="Sun Y."/>
            <person name="Zhan W."/>
            <person name="Jiang J."/>
            <person name="Wang Q."/>
            <person name="Zhang B."/>
            <person name="Ji P."/>
            <person name="Sakyi L.B."/>
            <person name="Cui X."/>
            <person name="Yuan T."/>
            <person name="Jiang B."/>
            <person name="Yang W."/>
            <person name="Lam T.T.-Y."/>
            <person name="Chang Q."/>
            <person name="Ding S."/>
            <person name="Wang X."/>
            <person name="Zhu J."/>
            <person name="Ruan X."/>
            <person name="Zhao L."/>
            <person name="Wei J."/>
            <person name="Que T."/>
            <person name="Du C."/>
            <person name="Cheng J."/>
            <person name="Dai P."/>
            <person name="Han X."/>
            <person name="Huang E."/>
            <person name="Gao Y."/>
            <person name="Liu J."/>
            <person name="Shao H."/>
            <person name="Ye R."/>
            <person name="Li L."/>
            <person name="Wei W."/>
            <person name="Wang X."/>
            <person name="Wang C."/>
            <person name="Huo Q."/>
            <person name="Li W."/>
            <person name="Guo W."/>
            <person name="Chen H."/>
            <person name="Chen S."/>
            <person name="Zhou L."/>
            <person name="Zhou L."/>
            <person name="Ni X."/>
            <person name="Tian J."/>
            <person name="Zhou Y."/>
            <person name="Sheng Y."/>
            <person name="Liu T."/>
            <person name="Pan Y."/>
            <person name="Xia L."/>
            <person name="Li J."/>
            <person name="Zhao F."/>
            <person name="Cao W."/>
        </authorList>
    </citation>
    <scope>NUCLEOTIDE SEQUENCE</scope>
    <source>
        <strain evidence="1">Rsan-2018</strain>
        <tissue evidence="1">Larvae</tissue>
    </source>
</reference>
<comment type="caution">
    <text evidence="1">The sequence shown here is derived from an EMBL/GenBank/DDBJ whole genome shotgun (WGS) entry which is preliminary data.</text>
</comment>
<dbReference type="EMBL" id="JABSTV010001254">
    <property type="protein sequence ID" value="KAH7938821.1"/>
    <property type="molecule type" value="Genomic_DNA"/>
</dbReference>
<protein>
    <submittedName>
        <fullName evidence="1">Uncharacterized protein</fullName>
    </submittedName>
</protein>
<reference evidence="1" key="1">
    <citation type="journal article" date="2020" name="Cell">
        <title>Large-Scale Comparative Analyses of Tick Genomes Elucidate Their Genetic Diversity and Vector Capacities.</title>
        <authorList>
            <consortium name="Tick Genome and Microbiome Consortium (TIGMIC)"/>
            <person name="Jia N."/>
            <person name="Wang J."/>
            <person name="Shi W."/>
            <person name="Du L."/>
            <person name="Sun Y."/>
            <person name="Zhan W."/>
            <person name="Jiang J.F."/>
            <person name="Wang Q."/>
            <person name="Zhang B."/>
            <person name="Ji P."/>
            <person name="Bell-Sakyi L."/>
            <person name="Cui X.M."/>
            <person name="Yuan T.T."/>
            <person name="Jiang B.G."/>
            <person name="Yang W.F."/>
            <person name="Lam T.T."/>
            <person name="Chang Q.C."/>
            <person name="Ding S.J."/>
            <person name="Wang X.J."/>
            <person name="Zhu J.G."/>
            <person name="Ruan X.D."/>
            <person name="Zhao L."/>
            <person name="Wei J.T."/>
            <person name="Ye R.Z."/>
            <person name="Que T.C."/>
            <person name="Du C.H."/>
            <person name="Zhou Y.H."/>
            <person name="Cheng J.X."/>
            <person name="Dai P.F."/>
            <person name="Guo W.B."/>
            <person name="Han X.H."/>
            <person name="Huang E.J."/>
            <person name="Li L.F."/>
            <person name="Wei W."/>
            <person name="Gao Y.C."/>
            <person name="Liu J.Z."/>
            <person name="Shao H.Z."/>
            <person name="Wang X."/>
            <person name="Wang C.C."/>
            <person name="Yang T.C."/>
            <person name="Huo Q.B."/>
            <person name="Li W."/>
            <person name="Chen H.Y."/>
            <person name="Chen S.E."/>
            <person name="Zhou L.G."/>
            <person name="Ni X.B."/>
            <person name="Tian J.H."/>
            <person name="Sheng Y."/>
            <person name="Liu T."/>
            <person name="Pan Y.S."/>
            <person name="Xia L.Y."/>
            <person name="Li J."/>
            <person name="Zhao F."/>
            <person name="Cao W.C."/>
        </authorList>
    </citation>
    <scope>NUCLEOTIDE SEQUENCE</scope>
    <source>
        <strain evidence="1">Rsan-2018</strain>
    </source>
</reference>
<name>A0A9D4PFC1_RHISA</name>
<gene>
    <name evidence="1" type="ORF">HPB52_000764</name>
</gene>
<dbReference type="Proteomes" id="UP000821837">
    <property type="component" value="Chromosome 8"/>
</dbReference>
<keyword evidence="2" id="KW-1185">Reference proteome</keyword>